<dbReference type="EMBL" id="SZQL01000008">
    <property type="protein sequence ID" value="TKK68267.1"/>
    <property type="molecule type" value="Genomic_DNA"/>
</dbReference>
<feature type="transmembrane region" description="Helical" evidence="6">
    <location>
        <begin position="396"/>
        <end position="423"/>
    </location>
</feature>
<accession>A0A4U3L400</accession>
<evidence type="ECO:0000256" key="6">
    <source>
        <dbReference type="SAM" id="Phobius"/>
    </source>
</evidence>
<sequence>MFKNYFITAFRNFWRNKIFSIINVLGLSIGISAALVIFLIAYYEFSYDKFEPGRDRIYRVVLDAKFNGDEVHSAAVPAPLSGAIQNEVTGVEQTVPIMQFQGDGTAKVSVVKEGTDKPPVFKKQPDIVYTNPQYFYLVPHKWIAGSPKSSLQDPFNVVLTESRAKLYFPSLSASDIIGRQINYNDDITATVSGIVQDLNEHTSFTAVEFISFATIAKTHLQDKFMMNVWNDWMAYSNLYVKLAEGGNAQQTEAQLKMLLNKYNKDANKDAANTMSFRLQPLNDVHFNSLYNGFGQRIAHKPTLYGLFAIAAFLLLLACINFINLTTANASQRAKEIGIRKTMGSSRKQLVFQFLGETFFITVIASVISVVITPLLLQFFADFIPPGLRFDLQEQPYVVVFLCMLTVFVSFISGLYPALILSGYKPVIVLKNQAFTNGSETRHAWIRKALTVSQFVVAQFFIIGTMMVSKQINYSLNTDLGFNKEGIITFVTPRDTAAVHGQQLINAINAIPEVEVASRGFLSPAEEGAAFSNVSYTPKPEIKAQVQIRWGDPNYFKVYGIKLLAGRNVEPSDTIKELIINNTYAKLLGFQEPEDAIGKQLDISGKSKPIVGVMHDFHDQSMHTPITPLIFEGRTGGFFHIRLKPNTPGGIMWQTAIAKIQKAFKQIYPDEDFDYKFYDDTIASFYASEQRTASLLKWATGLTIFISCLGLLGLVMYTINTRRKEIGIRKVLGASVANIVSVLSADFMQLVFLAFVIAAPLAWWAIYEWLQDYAYRTTMSWWVFIVSGSAMLLIALITLSIQTIKAATANPVKSLRTE</sequence>
<evidence type="ECO:0000256" key="3">
    <source>
        <dbReference type="ARBA" id="ARBA00022692"/>
    </source>
</evidence>
<organism evidence="9 10">
    <name type="scientific">Ilyomonas limi</name>
    <dbReference type="NCBI Taxonomy" id="2575867"/>
    <lineage>
        <taxon>Bacteria</taxon>
        <taxon>Pseudomonadati</taxon>
        <taxon>Bacteroidota</taxon>
        <taxon>Chitinophagia</taxon>
        <taxon>Chitinophagales</taxon>
        <taxon>Chitinophagaceae</taxon>
        <taxon>Ilyomonas</taxon>
    </lineage>
</organism>
<reference evidence="9 10" key="1">
    <citation type="submission" date="2019-05" db="EMBL/GenBank/DDBJ databases">
        <title>Panacibacter sp. strain 17mud1-8 Genome sequencing and assembly.</title>
        <authorList>
            <person name="Chhetri G."/>
        </authorList>
    </citation>
    <scope>NUCLEOTIDE SEQUENCE [LARGE SCALE GENOMIC DNA]</scope>
    <source>
        <strain evidence="9 10">17mud1-8</strain>
    </source>
</reference>
<dbReference type="GO" id="GO:0022857">
    <property type="term" value="F:transmembrane transporter activity"/>
    <property type="evidence" value="ECO:0007669"/>
    <property type="project" value="TreeGrafter"/>
</dbReference>
<dbReference type="RefSeq" id="WP_137261946.1">
    <property type="nucleotide sequence ID" value="NZ_SZQL01000008.1"/>
</dbReference>
<dbReference type="PANTHER" id="PTHR30572">
    <property type="entry name" value="MEMBRANE COMPONENT OF TRANSPORTER-RELATED"/>
    <property type="match status" value="1"/>
</dbReference>
<gene>
    <name evidence="9" type="ORF">FC093_11570</name>
</gene>
<comment type="caution">
    <text evidence="9">The sequence shown here is derived from an EMBL/GenBank/DDBJ whole genome shotgun (WGS) entry which is preliminary data.</text>
</comment>
<evidence type="ECO:0000259" key="8">
    <source>
        <dbReference type="Pfam" id="PF12704"/>
    </source>
</evidence>
<comment type="subcellular location">
    <subcellularLocation>
        <location evidence="1">Cell membrane</location>
        <topology evidence="1">Multi-pass membrane protein</topology>
    </subcellularLocation>
</comment>
<feature type="transmembrane region" description="Helical" evidence="6">
    <location>
        <begin position="303"/>
        <end position="324"/>
    </location>
</feature>
<protein>
    <submittedName>
        <fullName evidence="9">FtsX-like permease family protein</fullName>
    </submittedName>
</protein>
<evidence type="ECO:0000256" key="1">
    <source>
        <dbReference type="ARBA" id="ARBA00004651"/>
    </source>
</evidence>
<feature type="transmembrane region" description="Helical" evidence="6">
    <location>
        <begin position="21"/>
        <end position="43"/>
    </location>
</feature>
<evidence type="ECO:0000313" key="10">
    <source>
        <dbReference type="Proteomes" id="UP000305848"/>
    </source>
</evidence>
<feature type="domain" description="MacB-like periplasmic core" evidence="8">
    <location>
        <begin position="459"/>
        <end position="626"/>
    </location>
</feature>
<evidence type="ECO:0000256" key="2">
    <source>
        <dbReference type="ARBA" id="ARBA00022475"/>
    </source>
</evidence>
<keyword evidence="3 6" id="KW-0812">Transmembrane</keyword>
<dbReference type="InterPro" id="IPR003838">
    <property type="entry name" value="ABC3_permease_C"/>
</dbReference>
<keyword evidence="4 6" id="KW-1133">Transmembrane helix</keyword>
<feature type="transmembrane region" description="Helical" evidence="6">
    <location>
        <begin position="349"/>
        <end position="376"/>
    </location>
</feature>
<feature type="transmembrane region" description="Helical" evidence="6">
    <location>
        <begin position="444"/>
        <end position="467"/>
    </location>
</feature>
<feature type="domain" description="ABC3 transporter permease C-terminal" evidence="7">
    <location>
        <begin position="700"/>
        <end position="810"/>
    </location>
</feature>
<feature type="transmembrane region" description="Helical" evidence="6">
    <location>
        <begin position="697"/>
        <end position="718"/>
    </location>
</feature>
<keyword evidence="2" id="KW-1003">Cell membrane</keyword>
<proteinExistence type="predicted"/>
<dbReference type="Pfam" id="PF12704">
    <property type="entry name" value="MacB_PCD"/>
    <property type="match status" value="2"/>
</dbReference>
<evidence type="ECO:0000313" key="9">
    <source>
        <dbReference type="EMBL" id="TKK68267.1"/>
    </source>
</evidence>
<feature type="domain" description="ABC3 transporter permease C-terminal" evidence="7">
    <location>
        <begin position="308"/>
        <end position="422"/>
    </location>
</feature>
<keyword evidence="10" id="KW-1185">Reference proteome</keyword>
<dbReference type="Proteomes" id="UP000305848">
    <property type="component" value="Unassembled WGS sequence"/>
</dbReference>
<dbReference type="InterPro" id="IPR025857">
    <property type="entry name" value="MacB_PCD"/>
</dbReference>
<name>A0A4U3L400_9BACT</name>
<dbReference type="OrthoDB" id="1451596at2"/>
<evidence type="ECO:0000259" key="7">
    <source>
        <dbReference type="Pfam" id="PF02687"/>
    </source>
</evidence>
<dbReference type="GO" id="GO:0005886">
    <property type="term" value="C:plasma membrane"/>
    <property type="evidence" value="ECO:0007669"/>
    <property type="project" value="UniProtKB-SubCell"/>
</dbReference>
<feature type="domain" description="MacB-like periplasmic core" evidence="8">
    <location>
        <begin position="20"/>
        <end position="256"/>
    </location>
</feature>
<feature type="transmembrane region" description="Helical" evidence="6">
    <location>
        <begin position="730"/>
        <end position="758"/>
    </location>
</feature>
<evidence type="ECO:0000256" key="5">
    <source>
        <dbReference type="ARBA" id="ARBA00023136"/>
    </source>
</evidence>
<dbReference type="PANTHER" id="PTHR30572:SF18">
    <property type="entry name" value="ABC-TYPE MACROLIDE FAMILY EXPORT SYSTEM PERMEASE COMPONENT 2"/>
    <property type="match status" value="1"/>
</dbReference>
<keyword evidence="5 6" id="KW-0472">Membrane</keyword>
<evidence type="ECO:0000256" key="4">
    <source>
        <dbReference type="ARBA" id="ARBA00022989"/>
    </source>
</evidence>
<dbReference type="InterPro" id="IPR050250">
    <property type="entry name" value="Macrolide_Exporter_MacB"/>
</dbReference>
<dbReference type="AlphaFoldDB" id="A0A4U3L400"/>
<dbReference type="Pfam" id="PF02687">
    <property type="entry name" value="FtsX"/>
    <property type="match status" value="2"/>
</dbReference>
<feature type="transmembrane region" description="Helical" evidence="6">
    <location>
        <begin position="778"/>
        <end position="800"/>
    </location>
</feature>